<accession>A0ABW2AZZ9</accession>
<dbReference type="Pfam" id="PF13400">
    <property type="entry name" value="Tad"/>
    <property type="match status" value="1"/>
</dbReference>
<dbReference type="Gene3D" id="3.40.50.410">
    <property type="entry name" value="von Willebrand factor, type A domain"/>
    <property type="match status" value="1"/>
</dbReference>
<evidence type="ECO:0000313" key="4">
    <source>
        <dbReference type="Proteomes" id="UP001596353"/>
    </source>
</evidence>
<keyword evidence="4" id="KW-1185">Reference proteome</keyword>
<evidence type="ECO:0000259" key="2">
    <source>
        <dbReference type="Pfam" id="PF13400"/>
    </source>
</evidence>
<proteinExistence type="predicted"/>
<feature type="domain" description="Putative Flp pilus-assembly TadG-like N-terminal" evidence="2">
    <location>
        <begin position="17"/>
        <end position="61"/>
    </location>
</feature>
<feature type="transmembrane region" description="Helical" evidence="1">
    <location>
        <begin position="20"/>
        <end position="41"/>
    </location>
</feature>
<dbReference type="EMBL" id="JBHSWG010000001">
    <property type="protein sequence ID" value="MFC6758577.1"/>
    <property type="molecule type" value="Genomic_DNA"/>
</dbReference>
<dbReference type="SUPFAM" id="SSF53300">
    <property type="entry name" value="vWA-like"/>
    <property type="match status" value="1"/>
</dbReference>
<comment type="caution">
    <text evidence="3">The sequence shown here is derived from an EMBL/GenBank/DDBJ whole genome shotgun (WGS) entry which is preliminary data.</text>
</comment>
<keyword evidence="1" id="KW-0472">Membrane</keyword>
<dbReference type="InterPro" id="IPR028087">
    <property type="entry name" value="Tad_N"/>
</dbReference>
<keyword evidence="1" id="KW-0812">Transmembrane</keyword>
<evidence type="ECO:0000313" key="3">
    <source>
        <dbReference type="EMBL" id="MFC6758577.1"/>
    </source>
</evidence>
<sequence length="300" mass="32540">MRRLTASIRGFGRSEDGSITIFACFMVLCMLMICGISVDVMRHEMDRSRLQATADRAVLAATALNQRLAPEDVVADYFTKSGIRDFMSNVEVSEGLSFRTVTVGASTTMTTQFMDYFGVETLNVPALATAEDRVPNVEISLVLDISGSMRFSNRMNDLRPAAADFLDIVLDDANAQKTSVTLVPYAGQTNPGPFMFDRLNGERYPAMAMDEADGGIPEHLSHGELPQDAIGGVGSDQNTRYVYPNVSSCLDIGTGGFSSAELPSGMLYPQTPHFMNWDIAQRDGLGLVPAGSDLDPIPQQ</sequence>
<protein>
    <submittedName>
        <fullName evidence="3">Pilus assembly protein TadG-related protein</fullName>
    </submittedName>
</protein>
<evidence type="ECO:0000256" key="1">
    <source>
        <dbReference type="SAM" id="Phobius"/>
    </source>
</evidence>
<name>A0ABW2AZZ9_9RHOB</name>
<reference evidence="4" key="1">
    <citation type="journal article" date="2019" name="Int. J. Syst. Evol. Microbiol.">
        <title>The Global Catalogue of Microorganisms (GCM) 10K type strain sequencing project: providing services to taxonomists for standard genome sequencing and annotation.</title>
        <authorList>
            <consortium name="The Broad Institute Genomics Platform"/>
            <consortium name="The Broad Institute Genome Sequencing Center for Infectious Disease"/>
            <person name="Wu L."/>
            <person name="Ma J."/>
        </authorList>
    </citation>
    <scope>NUCLEOTIDE SEQUENCE [LARGE SCALE GENOMIC DNA]</scope>
    <source>
        <strain evidence="4">CCUG 66188</strain>
    </source>
</reference>
<dbReference type="Proteomes" id="UP001596353">
    <property type="component" value="Unassembled WGS sequence"/>
</dbReference>
<keyword evidence="1" id="KW-1133">Transmembrane helix</keyword>
<gene>
    <name evidence="3" type="ORF">ACFQFQ_02160</name>
</gene>
<organism evidence="3 4">
    <name type="scientific">Sulfitobacter porphyrae</name>
    <dbReference type="NCBI Taxonomy" id="1246864"/>
    <lineage>
        <taxon>Bacteria</taxon>
        <taxon>Pseudomonadati</taxon>
        <taxon>Pseudomonadota</taxon>
        <taxon>Alphaproteobacteria</taxon>
        <taxon>Rhodobacterales</taxon>
        <taxon>Roseobacteraceae</taxon>
        <taxon>Sulfitobacter</taxon>
    </lineage>
</organism>
<dbReference type="InterPro" id="IPR036465">
    <property type="entry name" value="vWFA_dom_sf"/>
</dbReference>